<accession>A0A074X7W5</accession>
<evidence type="ECO:0000313" key="2">
    <source>
        <dbReference type="EMBL" id="KEQ70706.1"/>
    </source>
</evidence>
<sequence>MPTLVKSTAYKSIFDTNEGNNQDSPRTNASSSSTSTQPPQDPYASTRKPDLDPEVSSVFTQSTMAPPQDTQNASSSSSSSRFNFLHRKKSSQQEETLLESTSPEKKKKSRFENPFKPHEQTEEDRIIMEKLRQRLQSKEEAIRQGGAQPAGYRGVGGGQEMGMAWSGVM</sequence>
<keyword evidence="3" id="KW-1185">Reference proteome</keyword>
<protein>
    <submittedName>
        <fullName evidence="2">Uncharacterized protein</fullName>
    </submittedName>
</protein>
<name>A0A074X7W5_9PEZI</name>
<dbReference type="GeneID" id="25411649"/>
<evidence type="ECO:0000256" key="1">
    <source>
        <dbReference type="SAM" id="MobiDB-lite"/>
    </source>
</evidence>
<feature type="region of interest" description="Disordered" evidence="1">
    <location>
        <begin position="1"/>
        <end position="157"/>
    </location>
</feature>
<organism evidence="2 3">
    <name type="scientific">Aureobasidium namibiae CBS 147.97</name>
    <dbReference type="NCBI Taxonomy" id="1043004"/>
    <lineage>
        <taxon>Eukaryota</taxon>
        <taxon>Fungi</taxon>
        <taxon>Dikarya</taxon>
        <taxon>Ascomycota</taxon>
        <taxon>Pezizomycotina</taxon>
        <taxon>Dothideomycetes</taxon>
        <taxon>Dothideomycetidae</taxon>
        <taxon>Dothideales</taxon>
        <taxon>Saccotheciaceae</taxon>
        <taxon>Aureobasidium</taxon>
    </lineage>
</organism>
<feature type="compositionally biased region" description="Basic and acidic residues" evidence="1">
    <location>
        <begin position="110"/>
        <end position="142"/>
    </location>
</feature>
<evidence type="ECO:0000313" key="3">
    <source>
        <dbReference type="Proteomes" id="UP000027730"/>
    </source>
</evidence>
<reference evidence="2 3" key="1">
    <citation type="journal article" date="2014" name="BMC Genomics">
        <title>Genome sequencing of four Aureobasidium pullulans varieties: biotechnological potential, stress tolerance, and description of new species.</title>
        <authorList>
            <person name="Gostin Ar C."/>
            <person name="Ohm R.A."/>
            <person name="Kogej T."/>
            <person name="Sonjak S."/>
            <person name="Turk M."/>
            <person name="Zajc J."/>
            <person name="Zalar P."/>
            <person name="Grube M."/>
            <person name="Sun H."/>
            <person name="Han J."/>
            <person name="Sharma A."/>
            <person name="Chiniquy J."/>
            <person name="Ngan C.Y."/>
            <person name="Lipzen A."/>
            <person name="Barry K."/>
            <person name="Grigoriev I.V."/>
            <person name="Gunde-Cimerman N."/>
        </authorList>
    </citation>
    <scope>NUCLEOTIDE SEQUENCE [LARGE SCALE GENOMIC DNA]</scope>
    <source>
        <strain evidence="2 3">CBS 147.97</strain>
    </source>
</reference>
<feature type="compositionally biased region" description="Polar residues" evidence="1">
    <location>
        <begin position="1"/>
        <end position="29"/>
    </location>
</feature>
<dbReference type="OrthoDB" id="3931327at2759"/>
<proteinExistence type="predicted"/>
<gene>
    <name evidence="2" type="ORF">M436DRAFT_52723</name>
</gene>
<dbReference type="Proteomes" id="UP000027730">
    <property type="component" value="Unassembled WGS sequence"/>
</dbReference>
<dbReference type="EMBL" id="KL584716">
    <property type="protein sequence ID" value="KEQ70706.1"/>
    <property type="molecule type" value="Genomic_DNA"/>
</dbReference>
<feature type="compositionally biased region" description="Polar residues" evidence="1">
    <location>
        <begin position="57"/>
        <end position="73"/>
    </location>
</feature>
<dbReference type="AlphaFoldDB" id="A0A074X7W5"/>
<dbReference type="RefSeq" id="XP_013424802.1">
    <property type="nucleotide sequence ID" value="XM_013569348.1"/>
</dbReference>
<dbReference type="HOGENOM" id="CLU_1578192_0_0_1"/>